<accession>A0ACB8DQP0</accession>
<organism evidence="1 2">
    <name type="scientific">Dermacentor silvarum</name>
    <name type="common">Tick</name>
    <dbReference type="NCBI Taxonomy" id="543639"/>
    <lineage>
        <taxon>Eukaryota</taxon>
        <taxon>Metazoa</taxon>
        <taxon>Ecdysozoa</taxon>
        <taxon>Arthropoda</taxon>
        <taxon>Chelicerata</taxon>
        <taxon>Arachnida</taxon>
        <taxon>Acari</taxon>
        <taxon>Parasitiformes</taxon>
        <taxon>Ixodida</taxon>
        <taxon>Ixodoidea</taxon>
        <taxon>Ixodidae</taxon>
        <taxon>Rhipicephalinae</taxon>
        <taxon>Dermacentor</taxon>
    </lineage>
</organism>
<evidence type="ECO:0000313" key="2">
    <source>
        <dbReference type="Proteomes" id="UP000821865"/>
    </source>
</evidence>
<sequence>MKSDASTPERNDPSAWPLLALPNRELVELAVLTSFVAAMAIYGLLKVSSTDTYPRMNVSAQMEDLPKSFYDTDGLAGYSYNIVPDILHLVSRLTTQPTVLRLRALMRYGGYYLDRDVFVVQSLRRFLRYEATIGCASNGALGNNLVFFHKNSRFLRLYLDTYRKFNDSVWYYNAGTLPTKAILEPRPHLVHRMYYGLETELDMLGALYEPHAYPYWRNTFAVHFLSHFRGESPHDPLHAAPLNESNIRDYDNAFGQMARSVLFGTSDFVSPDAPVLSVAELAARKDRGEDLTSMRSGNARPFFHPVINATE</sequence>
<gene>
    <name evidence="1" type="ORF">HPB49_019239</name>
</gene>
<dbReference type="EMBL" id="CM023479">
    <property type="protein sequence ID" value="KAH7974765.1"/>
    <property type="molecule type" value="Genomic_DNA"/>
</dbReference>
<keyword evidence="2" id="KW-1185">Reference proteome</keyword>
<reference evidence="1" key="1">
    <citation type="submission" date="2020-05" db="EMBL/GenBank/DDBJ databases">
        <title>Large-scale comparative analyses of tick genomes elucidate their genetic diversity and vector capacities.</title>
        <authorList>
            <person name="Jia N."/>
            <person name="Wang J."/>
            <person name="Shi W."/>
            <person name="Du L."/>
            <person name="Sun Y."/>
            <person name="Zhan W."/>
            <person name="Jiang J."/>
            <person name="Wang Q."/>
            <person name="Zhang B."/>
            <person name="Ji P."/>
            <person name="Sakyi L.B."/>
            <person name="Cui X."/>
            <person name="Yuan T."/>
            <person name="Jiang B."/>
            <person name="Yang W."/>
            <person name="Lam T.T.-Y."/>
            <person name="Chang Q."/>
            <person name="Ding S."/>
            <person name="Wang X."/>
            <person name="Zhu J."/>
            <person name="Ruan X."/>
            <person name="Zhao L."/>
            <person name="Wei J."/>
            <person name="Que T."/>
            <person name="Du C."/>
            <person name="Cheng J."/>
            <person name="Dai P."/>
            <person name="Han X."/>
            <person name="Huang E."/>
            <person name="Gao Y."/>
            <person name="Liu J."/>
            <person name="Shao H."/>
            <person name="Ye R."/>
            <person name="Li L."/>
            <person name="Wei W."/>
            <person name="Wang X."/>
            <person name="Wang C."/>
            <person name="Yang T."/>
            <person name="Huo Q."/>
            <person name="Li W."/>
            <person name="Guo W."/>
            <person name="Chen H."/>
            <person name="Zhou L."/>
            <person name="Ni X."/>
            <person name="Tian J."/>
            <person name="Zhou Y."/>
            <person name="Sheng Y."/>
            <person name="Liu T."/>
            <person name="Pan Y."/>
            <person name="Xia L."/>
            <person name="Li J."/>
            <person name="Zhao F."/>
            <person name="Cao W."/>
        </authorList>
    </citation>
    <scope>NUCLEOTIDE SEQUENCE</scope>
    <source>
        <strain evidence="1">Dsil-2018</strain>
    </source>
</reference>
<proteinExistence type="predicted"/>
<name>A0ACB8DQP0_DERSI</name>
<comment type="caution">
    <text evidence="1">The sequence shown here is derived from an EMBL/GenBank/DDBJ whole genome shotgun (WGS) entry which is preliminary data.</text>
</comment>
<protein>
    <submittedName>
        <fullName evidence="1">Uncharacterized protein</fullName>
    </submittedName>
</protein>
<evidence type="ECO:0000313" key="1">
    <source>
        <dbReference type="EMBL" id="KAH7974765.1"/>
    </source>
</evidence>
<dbReference type="Proteomes" id="UP000821865">
    <property type="component" value="Chromosome 10"/>
</dbReference>